<proteinExistence type="predicted"/>
<accession>A0A3D8QYJ8</accession>
<gene>
    <name evidence="2" type="ORF">BP5796_09596</name>
</gene>
<evidence type="ECO:0000313" key="2">
    <source>
        <dbReference type="EMBL" id="RDW66847.1"/>
    </source>
</evidence>
<organism evidence="2 3">
    <name type="scientific">Coleophoma crateriformis</name>
    <dbReference type="NCBI Taxonomy" id="565419"/>
    <lineage>
        <taxon>Eukaryota</taxon>
        <taxon>Fungi</taxon>
        <taxon>Dikarya</taxon>
        <taxon>Ascomycota</taxon>
        <taxon>Pezizomycotina</taxon>
        <taxon>Leotiomycetes</taxon>
        <taxon>Helotiales</taxon>
        <taxon>Dermateaceae</taxon>
        <taxon>Coleophoma</taxon>
    </lineage>
</organism>
<sequence length="160" mass="17982">MEEEIGSVNDRYGSILSQEQHALFGGLYLKTDERDNDSVPALESYIVNPCASIPISGYDHKFEDECEDENEDNNEDFQSEAGEPSSGSSQGSVATGDKLGVWPQRLLRVDNMKSYEWQPGNIYGGEVAPKYNAISYTWGRYDIDSPFAEHKANKRVMRKT</sequence>
<dbReference type="OrthoDB" id="2157530at2759"/>
<dbReference type="Proteomes" id="UP000256328">
    <property type="component" value="Unassembled WGS sequence"/>
</dbReference>
<protein>
    <submittedName>
        <fullName evidence="2">Uncharacterized protein</fullName>
    </submittedName>
</protein>
<evidence type="ECO:0000313" key="3">
    <source>
        <dbReference type="Proteomes" id="UP000256328"/>
    </source>
</evidence>
<name>A0A3D8QYJ8_9HELO</name>
<reference evidence="2 3" key="1">
    <citation type="journal article" date="2018" name="IMA Fungus">
        <title>IMA Genome-F 9: Draft genome sequence of Annulohypoxylon stygium, Aspergillus mulundensis, Berkeleyomyces basicola (syn. Thielaviopsis basicola), Ceratocystis smalleyi, two Cercospora beticola strains, Coleophoma cylindrospora, Fusarium fracticaudum, Phialophora cf. hyalina, and Morchella septimelata.</title>
        <authorList>
            <person name="Wingfield B.D."/>
            <person name="Bills G.F."/>
            <person name="Dong Y."/>
            <person name="Huang W."/>
            <person name="Nel W.J."/>
            <person name="Swalarsk-Parry B.S."/>
            <person name="Vaghefi N."/>
            <person name="Wilken P.M."/>
            <person name="An Z."/>
            <person name="de Beer Z.W."/>
            <person name="De Vos L."/>
            <person name="Chen L."/>
            <person name="Duong T.A."/>
            <person name="Gao Y."/>
            <person name="Hammerbacher A."/>
            <person name="Kikkert J.R."/>
            <person name="Li Y."/>
            <person name="Li H."/>
            <person name="Li K."/>
            <person name="Li Q."/>
            <person name="Liu X."/>
            <person name="Ma X."/>
            <person name="Naidoo K."/>
            <person name="Pethybridge S.J."/>
            <person name="Sun J."/>
            <person name="Steenkamp E.T."/>
            <person name="van der Nest M.A."/>
            <person name="van Wyk S."/>
            <person name="Wingfield M.J."/>
            <person name="Xiong C."/>
            <person name="Yue Q."/>
            <person name="Zhang X."/>
        </authorList>
    </citation>
    <scope>NUCLEOTIDE SEQUENCE [LARGE SCALE GENOMIC DNA]</scope>
    <source>
        <strain evidence="2 3">BP5796</strain>
    </source>
</reference>
<feature type="compositionally biased region" description="Acidic residues" evidence="1">
    <location>
        <begin position="64"/>
        <end position="78"/>
    </location>
</feature>
<keyword evidence="3" id="KW-1185">Reference proteome</keyword>
<dbReference type="AlphaFoldDB" id="A0A3D8QYJ8"/>
<feature type="region of interest" description="Disordered" evidence="1">
    <location>
        <begin position="63"/>
        <end position="97"/>
    </location>
</feature>
<dbReference type="EMBL" id="PDLN01000014">
    <property type="protein sequence ID" value="RDW66847.1"/>
    <property type="molecule type" value="Genomic_DNA"/>
</dbReference>
<comment type="caution">
    <text evidence="2">The sequence shown here is derived from an EMBL/GenBank/DDBJ whole genome shotgun (WGS) entry which is preliminary data.</text>
</comment>
<evidence type="ECO:0000256" key="1">
    <source>
        <dbReference type="SAM" id="MobiDB-lite"/>
    </source>
</evidence>